<comment type="subcellular location">
    <subcellularLocation>
        <location evidence="1">Cell membrane</location>
        <topology evidence="1">Multi-pass membrane protein</topology>
    </subcellularLocation>
</comment>
<dbReference type="Pfam" id="PF03739">
    <property type="entry name" value="LptF_LptG"/>
    <property type="match status" value="1"/>
</dbReference>
<evidence type="ECO:0000256" key="4">
    <source>
        <dbReference type="ARBA" id="ARBA00022989"/>
    </source>
</evidence>
<evidence type="ECO:0000256" key="1">
    <source>
        <dbReference type="ARBA" id="ARBA00004651"/>
    </source>
</evidence>
<dbReference type="GO" id="GO:0043190">
    <property type="term" value="C:ATP-binding cassette (ABC) transporter complex"/>
    <property type="evidence" value="ECO:0007669"/>
    <property type="project" value="TreeGrafter"/>
</dbReference>
<dbReference type="RefSeq" id="WP_075442729.1">
    <property type="nucleotide sequence ID" value="NZ_FOQK01000007.1"/>
</dbReference>
<dbReference type="PANTHER" id="PTHR33529:SF6">
    <property type="entry name" value="YJGP_YJGQ FAMILY PERMEASE"/>
    <property type="match status" value="1"/>
</dbReference>
<evidence type="ECO:0000256" key="6">
    <source>
        <dbReference type="SAM" id="Coils"/>
    </source>
</evidence>
<keyword evidence="3 7" id="KW-0812">Transmembrane</keyword>
<organism evidence="8 9">
    <name type="scientific">Selenomonas ruminantium</name>
    <dbReference type="NCBI Taxonomy" id="971"/>
    <lineage>
        <taxon>Bacteria</taxon>
        <taxon>Bacillati</taxon>
        <taxon>Bacillota</taxon>
        <taxon>Negativicutes</taxon>
        <taxon>Selenomonadales</taxon>
        <taxon>Selenomonadaceae</taxon>
        <taxon>Selenomonas</taxon>
    </lineage>
</organism>
<keyword evidence="2" id="KW-1003">Cell membrane</keyword>
<dbReference type="InterPro" id="IPR005495">
    <property type="entry name" value="LptG/LptF_permease"/>
</dbReference>
<feature type="transmembrane region" description="Helical" evidence="7">
    <location>
        <begin position="285"/>
        <end position="303"/>
    </location>
</feature>
<feature type="transmembrane region" description="Helical" evidence="7">
    <location>
        <begin position="55"/>
        <end position="81"/>
    </location>
</feature>
<evidence type="ECO:0000313" key="9">
    <source>
        <dbReference type="Proteomes" id="UP000183639"/>
    </source>
</evidence>
<gene>
    <name evidence="8" type="ORF">SAMN04487861_10734</name>
</gene>
<dbReference type="Proteomes" id="UP000183639">
    <property type="component" value="Unassembled WGS sequence"/>
</dbReference>
<keyword evidence="4 7" id="KW-1133">Transmembrane helix</keyword>
<evidence type="ECO:0000256" key="7">
    <source>
        <dbReference type="SAM" id="Phobius"/>
    </source>
</evidence>
<feature type="transmembrane region" description="Helical" evidence="7">
    <location>
        <begin position="339"/>
        <end position="361"/>
    </location>
</feature>
<sequence length="366" mass="40959">MHLRILDKYIFREVFLTFLFGIAAFTAVFVGSGTLFSIAKYITEYGASLQSVVKIFVLGLPGVIMWTFPMSMLLASLLTFGKLSSSSEITAMKSCGISFSRIAAPAVIMGFVVSIGAIAFNEYVVPWANTAYHNVLYYEIQGKSGMKSQEHIILKELDHDKIKRLVYARAYNADTQTLQSITLQEFNADSKVSHVENAEYAEWNGDEWIMHNGMIYDIAQEDGQSEHTMRFNKQILPINANPKQIVREQKELEEMTMKELREQIEIMKTQYVDTKTLEAELYQRVTVPLASLIFALVGVPLGLQPTRNSSSAGFAMSVIIIFCYYALMTLGNALARGGILPPMLAVWIPNLIGMAAGFVLIRRASR</sequence>
<feature type="transmembrane region" description="Helical" evidence="7">
    <location>
        <begin position="14"/>
        <end position="43"/>
    </location>
</feature>
<protein>
    <submittedName>
        <fullName evidence="8">Lipopolysaccharide export system permease protein</fullName>
    </submittedName>
</protein>
<dbReference type="AlphaFoldDB" id="A0A1I3DN00"/>
<dbReference type="PANTHER" id="PTHR33529">
    <property type="entry name" value="SLR0882 PROTEIN-RELATED"/>
    <property type="match status" value="1"/>
</dbReference>
<feature type="transmembrane region" description="Helical" evidence="7">
    <location>
        <begin position="310"/>
        <end position="327"/>
    </location>
</feature>
<feature type="transmembrane region" description="Helical" evidence="7">
    <location>
        <begin position="102"/>
        <end position="120"/>
    </location>
</feature>
<feature type="coiled-coil region" evidence="6">
    <location>
        <begin position="243"/>
        <end position="277"/>
    </location>
</feature>
<dbReference type="OrthoDB" id="9780716at2"/>
<dbReference type="GO" id="GO:0015920">
    <property type="term" value="P:lipopolysaccharide transport"/>
    <property type="evidence" value="ECO:0007669"/>
    <property type="project" value="TreeGrafter"/>
</dbReference>
<keyword evidence="6" id="KW-0175">Coiled coil</keyword>
<proteinExistence type="predicted"/>
<keyword evidence="5 7" id="KW-0472">Membrane</keyword>
<evidence type="ECO:0000256" key="5">
    <source>
        <dbReference type="ARBA" id="ARBA00023136"/>
    </source>
</evidence>
<reference evidence="8 9" key="1">
    <citation type="submission" date="2016-10" db="EMBL/GenBank/DDBJ databases">
        <authorList>
            <person name="de Groot N.N."/>
        </authorList>
    </citation>
    <scope>NUCLEOTIDE SEQUENCE [LARGE SCALE GENOMIC DNA]</scope>
    <source>
        <strain evidence="8 9">Z108</strain>
    </source>
</reference>
<accession>A0A1I3DN00</accession>
<evidence type="ECO:0000313" key="8">
    <source>
        <dbReference type="EMBL" id="SFH88053.1"/>
    </source>
</evidence>
<evidence type="ECO:0000256" key="3">
    <source>
        <dbReference type="ARBA" id="ARBA00022692"/>
    </source>
</evidence>
<evidence type="ECO:0000256" key="2">
    <source>
        <dbReference type="ARBA" id="ARBA00022475"/>
    </source>
</evidence>
<dbReference type="EMBL" id="FOQK01000007">
    <property type="protein sequence ID" value="SFH88053.1"/>
    <property type="molecule type" value="Genomic_DNA"/>
</dbReference>
<name>A0A1I3DN00_SELRU</name>